<keyword evidence="5" id="KW-1185">Reference proteome</keyword>
<sequence length="303" mass="35159">MQINRLIEITVILLNKNIVTAKELAEKFQVSTRTIYRDIEVLSSSGIPVYMSKGKGGGISLLEGYSINKTILSDSDKQSLIVALKTLQSIKYPEVSSVIDKISFMFNKGELENWVEIDFSRWGSNFNEGDKFTYIKNAILNNKLIKFSYVNSIASESKRIIEPMKLIYKGQAWYLYGYCRLKEDLRMFRISRIKDLELLNEGFIRREIDKIEVNNAQKENINLIKLKLLFNKEALYRILDEFDSKDVVDKGNYTYEVSMELPESEWIYGYILSFGCNVEVLEPAYIRDVIASRLEKMIKIYSS</sequence>
<comment type="caution">
    <text evidence="4">The sequence shown here is derived from an EMBL/GenBank/DDBJ whole genome shotgun (WGS) entry which is preliminary data.</text>
</comment>
<evidence type="ECO:0000256" key="2">
    <source>
        <dbReference type="ARBA" id="ARBA00023163"/>
    </source>
</evidence>
<organism evidence="4 5">
    <name type="scientific">Clostridium hominis</name>
    <dbReference type="NCBI Taxonomy" id="2763036"/>
    <lineage>
        <taxon>Bacteria</taxon>
        <taxon>Bacillati</taxon>
        <taxon>Bacillota</taxon>
        <taxon>Clostridia</taxon>
        <taxon>Eubacteriales</taxon>
        <taxon>Clostridiaceae</taxon>
        <taxon>Clostridium</taxon>
    </lineage>
</organism>
<dbReference type="Gene3D" id="1.10.10.10">
    <property type="entry name" value="Winged helix-like DNA-binding domain superfamily/Winged helix DNA-binding domain"/>
    <property type="match status" value="1"/>
</dbReference>
<dbReference type="InterPro" id="IPR051534">
    <property type="entry name" value="CBASS_pafABC_assoc_protein"/>
</dbReference>
<keyword evidence="2" id="KW-0804">Transcription</keyword>
<dbReference type="Pfam" id="PF08279">
    <property type="entry name" value="HTH_11"/>
    <property type="match status" value="1"/>
</dbReference>
<evidence type="ECO:0000313" key="5">
    <source>
        <dbReference type="Proteomes" id="UP000596929"/>
    </source>
</evidence>
<evidence type="ECO:0000313" key="4">
    <source>
        <dbReference type="EMBL" id="MBC5629688.1"/>
    </source>
</evidence>
<proteinExistence type="predicted"/>
<evidence type="ECO:0000259" key="3">
    <source>
        <dbReference type="PROSITE" id="PS51000"/>
    </source>
</evidence>
<accession>A0ABR7DFS4</accession>
<dbReference type="InterPro" id="IPR028349">
    <property type="entry name" value="PafC-like"/>
</dbReference>
<dbReference type="PROSITE" id="PS52050">
    <property type="entry name" value="WYL"/>
    <property type="match status" value="1"/>
</dbReference>
<dbReference type="InterPro" id="IPR057727">
    <property type="entry name" value="WCX_dom"/>
</dbReference>
<dbReference type="PIRSF" id="PIRSF016838">
    <property type="entry name" value="PafC"/>
    <property type="match status" value="1"/>
</dbReference>
<dbReference type="PROSITE" id="PS51000">
    <property type="entry name" value="HTH_DEOR_2"/>
    <property type="match status" value="1"/>
</dbReference>
<dbReference type="SUPFAM" id="SSF46785">
    <property type="entry name" value="Winged helix' DNA-binding domain"/>
    <property type="match status" value="1"/>
</dbReference>
<reference evidence="4 5" key="1">
    <citation type="submission" date="2020-08" db="EMBL/GenBank/DDBJ databases">
        <title>Genome public.</title>
        <authorList>
            <person name="Liu C."/>
            <person name="Sun Q."/>
        </authorList>
    </citation>
    <scope>NUCLEOTIDE SEQUENCE [LARGE SCALE GENOMIC DNA]</scope>
    <source>
        <strain evidence="4 5">NSJ-6</strain>
    </source>
</reference>
<gene>
    <name evidence="4" type="ORF">H8S20_12410</name>
</gene>
<keyword evidence="1" id="KW-0805">Transcription regulation</keyword>
<dbReference type="Pfam" id="PF13280">
    <property type="entry name" value="WYL"/>
    <property type="match status" value="1"/>
</dbReference>
<dbReference type="RefSeq" id="WP_186860321.1">
    <property type="nucleotide sequence ID" value="NZ_JACOOO010000025.1"/>
</dbReference>
<dbReference type="EMBL" id="JACOOO010000025">
    <property type="protein sequence ID" value="MBC5629688.1"/>
    <property type="molecule type" value="Genomic_DNA"/>
</dbReference>
<dbReference type="InterPro" id="IPR013196">
    <property type="entry name" value="HTH_11"/>
</dbReference>
<dbReference type="Proteomes" id="UP000596929">
    <property type="component" value="Unassembled WGS sequence"/>
</dbReference>
<feature type="domain" description="HTH deoR-type" evidence="3">
    <location>
        <begin position="2"/>
        <end position="60"/>
    </location>
</feature>
<dbReference type="PANTHER" id="PTHR34580:SF1">
    <property type="entry name" value="PROTEIN PAFC"/>
    <property type="match status" value="1"/>
</dbReference>
<dbReference type="InterPro" id="IPR036388">
    <property type="entry name" value="WH-like_DNA-bd_sf"/>
</dbReference>
<evidence type="ECO:0000256" key="1">
    <source>
        <dbReference type="ARBA" id="ARBA00023015"/>
    </source>
</evidence>
<protein>
    <submittedName>
        <fullName evidence="4">YafY family transcriptional regulator</fullName>
    </submittedName>
</protein>
<dbReference type="InterPro" id="IPR026881">
    <property type="entry name" value="WYL_dom"/>
</dbReference>
<dbReference type="Pfam" id="PF25583">
    <property type="entry name" value="WCX"/>
    <property type="match status" value="1"/>
</dbReference>
<dbReference type="InterPro" id="IPR036390">
    <property type="entry name" value="WH_DNA-bd_sf"/>
</dbReference>
<dbReference type="InterPro" id="IPR001034">
    <property type="entry name" value="DeoR_HTH"/>
</dbReference>
<dbReference type="PANTHER" id="PTHR34580">
    <property type="match status" value="1"/>
</dbReference>
<name>A0ABR7DFS4_9CLOT</name>
<dbReference type="SMART" id="SM00420">
    <property type="entry name" value="HTH_DEOR"/>
    <property type="match status" value="1"/>
</dbReference>